<gene>
    <name evidence="4" type="ORF">LAESUDRAFT_205924</name>
</gene>
<proteinExistence type="predicted"/>
<protein>
    <recommendedName>
        <fullName evidence="3">DUF6697 domain-containing protein</fullName>
    </recommendedName>
</protein>
<reference evidence="4 5" key="1">
    <citation type="journal article" date="2016" name="Mol. Biol. Evol.">
        <title>Comparative Genomics of Early-Diverging Mushroom-Forming Fungi Provides Insights into the Origins of Lignocellulose Decay Capabilities.</title>
        <authorList>
            <person name="Nagy L.G."/>
            <person name="Riley R."/>
            <person name="Tritt A."/>
            <person name="Adam C."/>
            <person name="Daum C."/>
            <person name="Floudas D."/>
            <person name="Sun H."/>
            <person name="Yadav J.S."/>
            <person name="Pangilinan J."/>
            <person name="Larsson K.H."/>
            <person name="Matsuura K."/>
            <person name="Barry K."/>
            <person name="Labutti K."/>
            <person name="Kuo R."/>
            <person name="Ohm R.A."/>
            <person name="Bhattacharya S.S."/>
            <person name="Shirouzu T."/>
            <person name="Yoshinaga Y."/>
            <person name="Martin F.M."/>
            <person name="Grigoriev I.V."/>
            <person name="Hibbett D.S."/>
        </authorList>
    </citation>
    <scope>NUCLEOTIDE SEQUENCE [LARGE SCALE GENOMIC DNA]</scope>
    <source>
        <strain evidence="4 5">93-53</strain>
    </source>
</reference>
<feature type="region of interest" description="Disordered" evidence="2">
    <location>
        <begin position="214"/>
        <end position="271"/>
    </location>
</feature>
<keyword evidence="1" id="KW-0175">Coiled coil</keyword>
<accession>A0A165DYZ7</accession>
<feature type="compositionally biased region" description="Basic residues" evidence="2">
    <location>
        <begin position="238"/>
        <end position="248"/>
    </location>
</feature>
<dbReference type="Pfam" id="PF20411">
    <property type="entry name" value="DUF6697"/>
    <property type="match status" value="1"/>
</dbReference>
<evidence type="ECO:0000313" key="4">
    <source>
        <dbReference type="EMBL" id="KZT05920.1"/>
    </source>
</evidence>
<feature type="region of interest" description="Disordered" evidence="2">
    <location>
        <begin position="505"/>
        <end position="565"/>
    </location>
</feature>
<organism evidence="4 5">
    <name type="scientific">Laetiporus sulphureus 93-53</name>
    <dbReference type="NCBI Taxonomy" id="1314785"/>
    <lineage>
        <taxon>Eukaryota</taxon>
        <taxon>Fungi</taxon>
        <taxon>Dikarya</taxon>
        <taxon>Basidiomycota</taxon>
        <taxon>Agaricomycotina</taxon>
        <taxon>Agaricomycetes</taxon>
        <taxon>Polyporales</taxon>
        <taxon>Laetiporus</taxon>
    </lineage>
</organism>
<dbReference type="InParanoid" id="A0A165DYZ7"/>
<sequence length="565" mass="63414">MDRKHDLKVQLVNILGATIREVNTLTLERDQIKIERDLVHERLQLLQKECHDTKRLIAEISPARSSAQSEVDVDQILSRLSTESQKNEALVQCKVLNDENAKLKEVVALLETENTKDRIIWIEKIDSLQKTITSLEEGIIGSNDEVDRLQQSVQQLQDRLHETETELRASLAREALQNIRVNTEREPEVPDKLLQAREELQALKATIESQQREIEQLRREATQHAAQSSESQGQSVSRPKRRYIRRRNAANENTDAISIPSSDEDDDEDDDTAALDEEPLVLHQSGIPQRRWDVLQRLPPIEVVFPADVPRASFTRTMLSNILGGASQALIVVVAHQKALSARHDITKYICPKMDHNSWLPSAPGQHGYMFVGLGLEKFTFVDAERLHVFVGKGSEHEYAGLYEVVRDAPLLSSEWRAVAPNVRQKYCETTLDKEQAAARAIHAKSAKEAKAARKQLSKFKTTSEIGAAYEDGRKRVPCVRLQCIGFDMDFYRSLVAARSGLATVPSTPQKRSAGDGEHGSAKKARAAPPTPSASASNRKSDRLAARDVEPKHEEQSDLTDIDDQ</sequence>
<dbReference type="OrthoDB" id="2757553at2759"/>
<name>A0A165DYZ7_9APHY</name>
<dbReference type="InterPro" id="IPR046520">
    <property type="entry name" value="DUF6697"/>
</dbReference>
<dbReference type="RefSeq" id="XP_040763660.1">
    <property type="nucleotide sequence ID" value="XM_040901576.1"/>
</dbReference>
<dbReference type="Proteomes" id="UP000076871">
    <property type="component" value="Unassembled WGS sequence"/>
</dbReference>
<dbReference type="AlphaFoldDB" id="A0A165DYZ7"/>
<feature type="compositionally biased region" description="Acidic residues" evidence="2">
    <location>
        <begin position="262"/>
        <end position="271"/>
    </location>
</feature>
<evidence type="ECO:0000259" key="3">
    <source>
        <dbReference type="Pfam" id="PF20411"/>
    </source>
</evidence>
<dbReference type="STRING" id="1314785.A0A165DYZ7"/>
<feature type="coiled-coil region" evidence="1">
    <location>
        <begin position="86"/>
        <end position="113"/>
    </location>
</feature>
<feature type="domain" description="DUF6697" evidence="3">
    <location>
        <begin position="314"/>
        <end position="497"/>
    </location>
</feature>
<evidence type="ECO:0000256" key="1">
    <source>
        <dbReference type="SAM" id="Coils"/>
    </source>
</evidence>
<feature type="compositionally biased region" description="Basic and acidic residues" evidence="2">
    <location>
        <begin position="539"/>
        <end position="556"/>
    </location>
</feature>
<dbReference type="GeneID" id="63818608"/>
<keyword evidence="5" id="KW-1185">Reference proteome</keyword>
<evidence type="ECO:0000313" key="5">
    <source>
        <dbReference type="Proteomes" id="UP000076871"/>
    </source>
</evidence>
<evidence type="ECO:0000256" key="2">
    <source>
        <dbReference type="SAM" id="MobiDB-lite"/>
    </source>
</evidence>
<dbReference type="EMBL" id="KV427627">
    <property type="protein sequence ID" value="KZT05920.1"/>
    <property type="molecule type" value="Genomic_DNA"/>
</dbReference>
<feature type="compositionally biased region" description="Polar residues" evidence="2">
    <location>
        <begin position="224"/>
        <end position="237"/>
    </location>
</feature>